<dbReference type="Pfam" id="PF00028">
    <property type="entry name" value="Cadherin"/>
    <property type="match status" value="1"/>
</dbReference>
<dbReference type="InterPro" id="IPR015919">
    <property type="entry name" value="Cadherin-like_sf"/>
</dbReference>
<evidence type="ECO:0000313" key="4">
    <source>
        <dbReference type="EMBL" id="MBB2149931.1"/>
    </source>
</evidence>
<keyword evidence="1 2" id="KW-0732">Signal</keyword>
<feature type="signal peptide" evidence="2">
    <location>
        <begin position="1"/>
        <end position="27"/>
    </location>
</feature>
<dbReference type="Pfam" id="PF13585">
    <property type="entry name" value="CHU_C"/>
    <property type="match status" value="1"/>
</dbReference>
<dbReference type="InterPro" id="IPR002126">
    <property type="entry name" value="Cadherin-like_dom"/>
</dbReference>
<proteinExistence type="predicted"/>
<sequence length="2279" mass="234427">MKTSYLQKVTLFIIFCLFCFSAKTSNAQLVAGDLAIIGVNAEPTVTATPRATISFVALTEIPSGTVVHLTDIGYTGSAFVLAPVPPGTTSPDGTANWTVSTKVPAGTVFTVTIKSGVSPTVSILPGNYGTINLDAISWSHEVAAPIPLNAGDTWFLYTGTKTSPDFIYGFTNAKNPDLDEIDESTGWTKDGKTPKNQSSTLPTALKTAGAYTSLNSYKTVDKQRDFNAYAGSFTGSKSSLLDLIKTPTAWTTTDNTAEVKDLTPGATGGAFPGTQPIYKLASSVLSVTSNPSTGTKGLNAAIVITVNFSENVYVTNSPRIKLNSGINAYANYTSGSNSKALTFTYTVADGDSSDDLDYSTINSLELNGGSITDLQSQNAQLSLPLPGSAESLGGSSNLKIDALKPTISTVTAVTPNGSYSATQNISIQVNFTEPVAVIGAPVLSLNTLGTATYASGTGTNSLTFTYAVLPGQNTSDLDYASTTALAATGGSIKDAAGNDATLTLPAPGAAGSLGANANIIIDTTFPTITGVSGTNGTYNIGTTAPIRVTFSENVTVTGTPQLSLSVVGPAATASYTSGSGTSILTFNYTVLAGQANPDLDYSATNSLSLNSGSINDAAGNIATLTLPTPNNSGSLAWNSDLNINGIRPTVASIVRTAGAPALTKSTSVNYTVTFSEAVSGVDLGDFVITSSGTLIAPGISSVTGSGTTYTLTVSTGTTNGTGTLRLDLNNSGTGIVGASGNAIAAGYTSGESYSVDRTLPTLSSVSIASNNSNTQIARNGDIVTLTFTADEAINPPSVTINSTPVTATNTSGFSYTASYPVSMADPEGQITFSINFTDLVGNVAPQRTTTTNATKVAVDNIPTTITSVSTTAGNGPHGIGVTLPITVTFSEPVTVTGTPRIALNSGGNATYSGGTGSAILNFNYTVASSQNTAQLDYTSSTALTLTGGATINDQNDISAPLTLPAPGGTGSLADGKTIVINGFTPTVLSIIRKTPATQMTNANSVEYTLTFSEPVSGVDVSDFQMSLGSTPVSSVNGVVGSGAIYTVTVNTGVGNGTVAFNLRTSGTGIANLASNPILTGFGPSESYTIDKILPTIPTASIRSSRFGNSSIAIPGETITLFFSASETINAPTVTISGNPATVTNPTGNNWVATYTMLATDNNGAIPFSISYSDLAGNTGTSRTTTTDATVVTFDKTVPTLSPVTIASNNISYPAYAKVGDLLTLTFTASESIPSPTVTIGAATVTALPAGGFNWMAMYAIPTTMAEGEIPFSISFKDTFGNIGIPVTTVSTGSMVTLDKTTPTLSNVSISSNNPNSALTKAGDVISLTFASSEAVNTPIVTFFGSKTATVSSVGNNLWRATYAAGPTDPEGIVAFNITYSDLAGNSGTAVSTTDNATSVTYDRTPPVTPNFLAVVPGDMQNTLAWAMNPDVAKYELIGGAPIGLGNNVLTTFTAANVSNPMSFTQTGLTNFTTYYYALVVTDAAGNTNQSITVNAKPLNGQTITFNQPAAAEYGSTFTLNANSSSGLPVTFTSNDLSVATISGNTVTIVGADPSQSVSISANQPGNANYFAAPELTLSLQITPKPVTVTATAQSKVFNDPEPALAAPTITPALIGTDVSTGALARETGENTGTYEIQQNTFSLDPYKYAITYEPANFSISKKAVTITAVSNSKTYGDADPVFAYTGTPALVSGDQFTGLLGRVSGEDVGNYALTLGSLKVSENYTLTLNPGTQLSINKKSILVTADAQSKVYGTADPVFSYTPTPALLNGNVFNGTLGRAPGENKGTYATTPGNLSAGSNYDLSFTAANLTINPAPLTLTADPKSKFVGTANPVFTGQYAGFVNGEDTSVLTSPAVYTSVATIASPIGTYPIVPSGATALNYTITPVNGVLTVKPGAPTAVALAAITLYENQASGTPAGTLSSTSEDPNATFTYSLVGGSGDTDNAAFRIVNDQLVTAASLDYENKKTYSVVVRSTTQHGFSLDKSFSINLSDVNEIPTLDAIANKTICYTTTGQTIDLTGISAGPELGQNTKITVTGSNDALLQSLTVAQSGSAKGTISYRIKNGASGLSTITVTVKDDGGIDNGGVDTYSRTFVLTVNALPVVAISANTGENNNANSTSVSKGETVILTASGGSNYVWALHNSVISGQNSGILTVRPRETTTYTVTVSNANGCSEQKSFTVNVLDDMEKIKATNILSPNGDGYNDKWIIENIDFYPNNEVKIFDRSGRMVYSKKSYDNSWDGTLNGMPLSEGTYYYVIDFGKNHRIIKGFITIIREN</sequence>
<dbReference type="RefSeq" id="WP_182958199.1">
    <property type="nucleotide sequence ID" value="NZ_WNXC01000004.1"/>
</dbReference>
<gene>
    <name evidence="4" type="ORF">GM920_13600</name>
</gene>
<dbReference type="Gene3D" id="2.60.40.60">
    <property type="entry name" value="Cadherins"/>
    <property type="match status" value="1"/>
</dbReference>
<dbReference type="Pfam" id="PF18676">
    <property type="entry name" value="MBG_2"/>
    <property type="match status" value="4"/>
</dbReference>
<dbReference type="Gene3D" id="3.30.160.710">
    <property type="match status" value="1"/>
</dbReference>
<feature type="chain" id="PRO_5046186128" evidence="2">
    <location>
        <begin position="28"/>
        <end position="2279"/>
    </location>
</feature>
<protein>
    <submittedName>
        <fullName evidence="4">T9SS type B sorting domain-containing protein</fullName>
    </submittedName>
</protein>
<dbReference type="InterPro" id="IPR032812">
    <property type="entry name" value="SbsA_Ig"/>
</dbReference>
<evidence type="ECO:0000256" key="2">
    <source>
        <dbReference type="SAM" id="SignalP"/>
    </source>
</evidence>
<dbReference type="Gene3D" id="2.60.40.10">
    <property type="entry name" value="Immunoglobulins"/>
    <property type="match status" value="1"/>
</dbReference>
<dbReference type="SUPFAM" id="SSF49313">
    <property type="entry name" value="Cadherin-like"/>
    <property type="match status" value="1"/>
</dbReference>
<name>A0ABR6EXD8_9SPHI</name>
<dbReference type="InterPro" id="IPR041286">
    <property type="entry name" value="MBG_2"/>
</dbReference>
<dbReference type="Pfam" id="PF13205">
    <property type="entry name" value="Big_5"/>
    <property type="match status" value="1"/>
</dbReference>
<dbReference type="NCBIfam" id="TIGR04131">
    <property type="entry name" value="Bac_Flav_CTERM"/>
    <property type="match status" value="1"/>
</dbReference>
<dbReference type="PROSITE" id="PS50268">
    <property type="entry name" value="CADHERIN_2"/>
    <property type="match status" value="1"/>
</dbReference>
<dbReference type="InterPro" id="IPR013783">
    <property type="entry name" value="Ig-like_fold"/>
</dbReference>
<dbReference type="InterPro" id="IPR026341">
    <property type="entry name" value="T9SS_type_B"/>
</dbReference>
<dbReference type="EMBL" id="WNXC01000004">
    <property type="protein sequence ID" value="MBB2149931.1"/>
    <property type="molecule type" value="Genomic_DNA"/>
</dbReference>
<reference evidence="4 5" key="1">
    <citation type="submission" date="2019-11" db="EMBL/GenBank/DDBJ databases">
        <title>Description of Pedobacter sp. LMG 31462T.</title>
        <authorList>
            <person name="Carlier A."/>
            <person name="Qi S."/>
            <person name="Vandamme P."/>
        </authorList>
    </citation>
    <scope>NUCLEOTIDE SEQUENCE [LARGE SCALE GENOMIC DNA]</scope>
    <source>
        <strain evidence="4 5">LMG 31462</strain>
    </source>
</reference>
<accession>A0ABR6EXD8</accession>
<keyword evidence="5" id="KW-1185">Reference proteome</keyword>
<organism evidence="4 5">
    <name type="scientific">Pedobacter gandavensis</name>
    <dbReference type="NCBI Taxonomy" id="2679963"/>
    <lineage>
        <taxon>Bacteria</taxon>
        <taxon>Pseudomonadati</taxon>
        <taxon>Bacteroidota</taxon>
        <taxon>Sphingobacteriia</taxon>
        <taxon>Sphingobacteriales</taxon>
        <taxon>Sphingobacteriaceae</taxon>
        <taxon>Pedobacter</taxon>
    </lineage>
</organism>
<dbReference type="Proteomes" id="UP000636110">
    <property type="component" value="Unassembled WGS sequence"/>
</dbReference>
<evidence type="ECO:0000259" key="3">
    <source>
        <dbReference type="PROSITE" id="PS50268"/>
    </source>
</evidence>
<comment type="caution">
    <text evidence="4">The sequence shown here is derived from an EMBL/GenBank/DDBJ whole genome shotgun (WGS) entry which is preliminary data.</text>
</comment>
<dbReference type="SMART" id="SM00112">
    <property type="entry name" value="CA"/>
    <property type="match status" value="1"/>
</dbReference>
<evidence type="ECO:0000256" key="1">
    <source>
        <dbReference type="ARBA" id="ARBA00022729"/>
    </source>
</evidence>
<feature type="domain" description="Cadherin" evidence="3">
    <location>
        <begin position="1900"/>
        <end position="2000"/>
    </location>
</feature>
<evidence type="ECO:0000313" key="5">
    <source>
        <dbReference type="Proteomes" id="UP000636110"/>
    </source>
</evidence>
<dbReference type="CDD" id="cd11304">
    <property type="entry name" value="Cadherin_repeat"/>
    <property type="match status" value="1"/>
</dbReference>